<dbReference type="InterPro" id="IPR010998">
    <property type="entry name" value="Integrase_recombinase_N"/>
</dbReference>
<dbReference type="SUPFAM" id="SSF56349">
    <property type="entry name" value="DNA breaking-rejoining enzymes"/>
    <property type="match status" value="1"/>
</dbReference>
<dbReference type="InterPro" id="IPR050090">
    <property type="entry name" value="Tyrosine_recombinase_XerCD"/>
</dbReference>
<dbReference type="InterPro" id="IPR013762">
    <property type="entry name" value="Integrase-like_cat_sf"/>
</dbReference>
<evidence type="ECO:0000313" key="10">
    <source>
        <dbReference type="Proteomes" id="UP001145069"/>
    </source>
</evidence>
<sequence length="375" mass="43940">MRVQEIITSGNKKRYLLVDQNGEFVKPVVKFLKYKDNTGSARNTLRSYSYALKLFFEFLEQKKADYRDIGIDDMAEFIRWLQNPYRDVKVTSISPIDTKKRKARTINIYLDKVYAFYDYLMRHEDHALDLSDRLKRQILASRSNFKGFLHHTLNNKTKSYKILRLKEPKEKLKVMTAEQVQILVYACQNIRDKFLLALLYETGMRIGEALSLHLSDVLPAAKKVTICDRGELINEAEIKTVCSPRTLDISSELANLYRAYILDSHTDEVDTNFVFIKLMGKQKGFPLDYQAVQALFTRLKFKTGIDATPHMLRHTNITELWKTGEMRPETLQKRAGHAHVQTTIQMYVHPSDEDIRKDWENAMEQKQLWEKKNDD</sequence>
<feature type="domain" description="Tyr recombinase" evidence="6">
    <location>
        <begin position="170"/>
        <end position="360"/>
    </location>
</feature>
<gene>
    <name evidence="8" type="ORF">NC799_04770</name>
    <name evidence="9" type="ORF">NC799_05240</name>
</gene>
<dbReference type="PANTHER" id="PTHR30349">
    <property type="entry name" value="PHAGE INTEGRASE-RELATED"/>
    <property type="match status" value="1"/>
</dbReference>
<proteinExistence type="inferred from homology"/>
<accession>A0A9X3WF71</accession>
<evidence type="ECO:0000256" key="1">
    <source>
        <dbReference type="ARBA" id="ARBA00008857"/>
    </source>
</evidence>
<evidence type="ECO:0000256" key="2">
    <source>
        <dbReference type="ARBA" id="ARBA00022908"/>
    </source>
</evidence>
<dbReference type="Gene3D" id="1.10.443.10">
    <property type="entry name" value="Intergrase catalytic core"/>
    <property type="match status" value="1"/>
</dbReference>
<evidence type="ECO:0000256" key="3">
    <source>
        <dbReference type="ARBA" id="ARBA00023125"/>
    </source>
</evidence>
<evidence type="ECO:0000259" key="6">
    <source>
        <dbReference type="PROSITE" id="PS51898"/>
    </source>
</evidence>
<dbReference type="GO" id="GO:0015074">
    <property type="term" value="P:DNA integration"/>
    <property type="evidence" value="ECO:0007669"/>
    <property type="project" value="UniProtKB-KW"/>
</dbReference>
<dbReference type="Pfam" id="PF02899">
    <property type="entry name" value="Phage_int_SAM_1"/>
    <property type="match status" value="1"/>
</dbReference>
<keyword evidence="4" id="KW-0233">DNA recombination</keyword>
<keyword evidence="10" id="KW-1185">Reference proteome</keyword>
<dbReference type="Proteomes" id="UP001145069">
    <property type="component" value="Unassembled WGS sequence"/>
</dbReference>
<dbReference type="Pfam" id="PF00589">
    <property type="entry name" value="Phage_integrase"/>
    <property type="match status" value="1"/>
</dbReference>
<dbReference type="InterPro" id="IPR011010">
    <property type="entry name" value="DNA_brk_join_enz"/>
</dbReference>
<organism evidence="9 10">
    <name type="scientific">Aquibacillus salsiterrae</name>
    <dbReference type="NCBI Taxonomy" id="2950439"/>
    <lineage>
        <taxon>Bacteria</taxon>
        <taxon>Bacillati</taxon>
        <taxon>Bacillota</taxon>
        <taxon>Bacilli</taxon>
        <taxon>Bacillales</taxon>
        <taxon>Bacillaceae</taxon>
        <taxon>Aquibacillus</taxon>
    </lineage>
</organism>
<name>A0A9X3WF71_9BACI</name>
<evidence type="ECO:0000313" key="8">
    <source>
        <dbReference type="EMBL" id="MDC3416222.1"/>
    </source>
</evidence>
<dbReference type="PANTHER" id="PTHR30349:SF41">
    <property type="entry name" value="INTEGRASE_RECOMBINASE PROTEIN MJ0367-RELATED"/>
    <property type="match status" value="1"/>
</dbReference>
<keyword evidence="2" id="KW-0229">DNA integration</keyword>
<dbReference type="InterPro" id="IPR002104">
    <property type="entry name" value="Integrase_catalytic"/>
</dbReference>
<keyword evidence="3 5" id="KW-0238">DNA-binding</keyword>
<dbReference type="EMBL" id="JAMQKC010000003">
    <property type="protein sequence ID" value="MDC3416222.1"/>
    <property type="molecule type" value="Genomic_DNA"/>
</dbReference>
<dbReference type="PROSITE" id="PS51898">
    <property type="entry name" value="TYR_RECOMBINASE"/>
    <property type="match status" value="1"/>
</dbReference>
<evidence type="ECO:0000256" key="5">
    <source>
        <dbReference type="PROSITE-ProRule" id="PRU01248"/>
    </source>
</evidence>
<dbReference type="InterPro" id="IPR044068">
    <property type="entry name" value="CB"/>
</dbReference>
<dbReference type="GO" id="GO:0006310">
    <property type="term" value="P:DNA recombination"/>
    <property type="evidence" value="ECO:0007669"/>
    <property type="project" value="UniProtKB-KW"/>
</dbReference>
<dbReference type="GO" id="GO:0003677">
    <property type="term" value="F:DNA binding"/>
    <property type="evidence" value="ECO:0007669"/>
    <property type="project" value="UniProtKB-UniRule"/>
</dbReference>
<protein>
    <submittedName>
        <fullName evidence="9">Site-specific integrase</fullName>
    </submittedName>
</protein>
<dbReference type="Gene3D" id="1.10.150.130">
    <property type="match status" value="1"/>
</dbReference>
<evidence type="ECO:0000259" key="7">
    <source>
        <dbReference type="PROSITE" id="PS51900"/>
    </source>
</evidence>
<dbReference type="PROSITE" id="PS51900">
    <property type="entry name" value="CB"/>
    <property type="match status" value="1"/>
</dbReference>
<dbReference type="EMBL" id="JAMQKC010000003">
    <property type="protein sequence ID" value="MDC3416314.1"/>
    <property type="molecule type" value="Genomic_DNA"/>
</dbReference>
<feature type="domain" description="Core-binding (CB)" evidence="7">
    <location>
        <begin position="22"/>
        <end position="121"/>
    </location>
</feature>
<comment type="similarity">
    <text evidence="1">Belongs to the 'phage' integrase family.</text>
</comment>
<evidence type="ECO:0000256" key="4">
    <source>
        <dbReference type="ARBA" id="ARBA00023172"/>
    </source>
</evidence>
<dbReference type="RefSeq" id="WP_272445227.1">
    <property type="nucleotide sequence ID" value="NZ_JAMQKC010000003.1"/>
</dbReference>
<dbReference type="InterPro" id="IPR004107">
    <property type="entry name" value="Integrase_SAM-like_N"/>
</dbReference>
<dbReference type="AlphaFoldDB" id="A0A9X3WF71"/>
<reference evidence="9" key="1">
    <citation type="submission" date="2022-06" db="EMBL/GenBank/DDBJ databases">
        <title>Aquibacillus sp. a new bacterium isolated from soil saline samples.</title>
        <authorList>
            <person name="Galisteo C."/>
            <person name="De La Haba R."/>
            <person name="Sanchez-Porro C."/>
            <person name="Ventosa A."/>
        </authorList>
    </citation>
    <scope>NUCLEOTIDE SEQUENCE</scope>
    <source>
        <strain evidence="9">3ASR75-54</strain>
    </source>
</reference>
<comment type="caution">
    <text evidence="9">The sequence shown here is derived from an EMBL/GenBank/DDBJ whole genome shotgun (WGS) entry which is preliminary data.</text>
</comment>
<evidence type="ECO:0000313" key="9">
    <source>
        <dbReference type="EMBL" id="MDC3416314.1"/>
    </source>
</evidence>